<comment type="caution">
    <text evidence="3">The sequence shown here is derived from an EMBL/GenBank/DDBJ whole genome shotgun (WGS) entry which is preliminary data.</text>
</comment>
<accession>A0AAN8N1U1</accession>
<reference evidence="3 4" key="1">
    <citation type="submission" date="2019-10" db="EMBL/GenBank/DDBJ databases">
        <authorList>
            <person name="Palmer J.M."/>
        </authorList>
    </citation>
    <scope>NUCLEOTIDE SEQUENCE [LARGE SCALE GENOMIC DNA]</scope>
    <source>
        <strain evidence="3 4">TWF506</strain>
    </source>
</reference>
<evidence type="ECO:0000256" key="1">
    <source>
        <dbReference type="SAM" id="MobiDB-lite"/>
    </source>
</evidence>
<keyword evidence="4" id="KW-1185">Reference proteome</keyword>
<dbReference type="Proteomes" id="UP001307849">
    <property type="component" value="Unassembled WGS sequence"/>
</dbReference>
<feature type="compositionally biased region" description="Low complexity" evidence="1">
    <location>
        <begin position="71"/>
        <end position="89"/>
    </location>
</feature>
<evidence type="ECO:0000313" key="4">
    <source>
        <dbReference type="Proteomes" id="UP001307849"/>
    </source>
</evidence>
<sequence length="198" mass="21963">MRFSYSLPIILHFLILLSTPAASLNLNPIPFLKNALNFSYPPYILVTVGRDGRPTTVTISFKTLTLGNQPSTSSTTTTTTSATTTTTTAIQEPSSIKPIDTEISTTKTDGCVNLTVTKRRTVTKNRTAMLTTTITETPAARTQTVTKYVARVSTVKEFKTVRVTTTVKETKTVTKTRYIDWFDGDDIETIIVTEWIRK</sequence>
<dbReference type="EMBL" id="JAVHJM010000008">
    <property type="protein sequence ID" value="KAK6508479.1"/>
    <property type="molecule type" value="Genomic_DNA"/>
</dbReference>
<dbReference type="AlphaFoldDB" id="A0AAN8N1U1"/>
<feature type="chain" id="PRO_5043052906" evidence="2">
    <location>
        <begin position="24"/>
        <end position="198"/>
    </location>
</feature>
<gene>
    <name evidence="3" type="ORF">TWF506_010569</name>
</gene>
<proteinExistence type="predicted"/>
<evidence type="ECO:0000256" key="2">
    <source>
        <dbReference type="SAM" id="SignalP"/>
    </source>
</evidence>
<feature type="signal peptide" evidence="2">
    <location>
        <begin position="1"/>
        <end position="23"/>
    </location>
</feature>
<organism evidence="3 4">
    <name type="scientific">Arthrobotrys conoides</name>
    <dbReference type="NCBI Taxonomy" id="74498"/>
    <lineage>
        <taxon>Eukaryota</taxon>
        <taxon>Fungi</taxon>
        <taxon>Dikarya</taxon>
        <taxon>Ascomycota</taxon>
        <taxon>Pezizomycotina</taxon>
        <taxon>Orbiliomycetes</taxon>
        <taxon>Orbiliales</taxon>
        <taxon>Orbiliaceae</taxon>
        <taxon>Arthrobotrys</taxon>
    </lineage>
</organism>
<name>A0AAN8N1U1_9PEZI</name>
<evidence type="ECO:0000313" key="3">
    <source>
        <dbReference type="EMBL" id="KAK6508479.1"/>
    </source>
</evidence>
<feature type="region of interest" description="Disordered" evidence="1">
    <location>
        <begin position="68"/>
        <end position="91"/>
    </location>
</feature>
<protein>
    <submittedName>
        <fullName evidence="3">Uncharacterized protein</fullName>
    </submittedName>
</protein>
<keyword evidence="2" id="KW-0732">Signal</keyword>